<reference evidence="3" key="1">
    <citation type="submission" date="2019-06" db="EMBL/GenBank/DDBJ databases">
        <title>Draft genome sequence of the griseofulvin-producing fungus Xylaria cubensis strain G536.</title>
        <authorList>
            <person name="Mead M.E."/>
            <person name="Raja H.A."/>
            <person name="Steenwyk J.L."/>
            <person name="Knowles S.L."/>
            <person name="Oberlies N.H."/>
            <person name="Rokas A."/>
        </authorList>
    </citation>
    <scope>NUCLEOTIDE SEQUENCE [LARGE SCALE GENOMIC DNA]</scope>
    <source>
        <strain evidence="3">G536</strain>
    </source>
</reference>
<gene>
    <name evidence="2" type="ORF">FHL15_000092</name>
</gene>
<protein>
    <submittedName>
        <fullName evidence="2">Uncharacterized protein</fullName>
    </submittedName>
</protein>
<evidence type="ECO:0000313" key="3">
    <source>
        <dbReference type="Proteomes" id="UP000319160"/>
    </source>
</evidence>
<feature type="compositionally biased region" description="Basic and acidic residues" evidence="1">
    <location>
        <begin position="164"/>
        <end position="195"/>
    </location>
</feature>
<organism evidence="2 3">
    <name type="scientific">Xylaria flabelliformis</name>
    <dbReference type="NCBI Taxonomy" id="2512241"/>
    <lineage>
        <taxon>Eukaryota</taxon>
        <taxon>Fungi</taxon>
        <taxon>Dikarya</taxon>
        <taxon>Ascomycota</taxon>
        <taxon>Pezizomycotina</taxon>
        <taxon>Sordariomycetes</taxon>
        <taxon>Xylariomycetidae</taxon>
        <taxon>Xylariales</taxon>
        <taxon>Xylariaceae</taxon>
        <taxon>Xylaria</taxon>
    </lineage>
</organism>
<feature type="region of interest" description="Disordered" evidence="1">
    <location>
        <begin position="74"/>
        <end position="107"/>
    </location>
</feature>
<proteinExistence type="predicted"/>
<dbReference type="OrthoDB" id="10387588at2759"/>
<dbReference type="Proteomes" id="UP000319160">
    <property type="component" value="Unassembled WGS sequence"/>
</dbReference>
<sequence>MPGHRRGRERFRDLPIHTRNYHGSSSVPPEPTSRHRHRSPSVPSHRDIYGPPGSWISLLRPGLHLLVRDDFDRGSREQHVNPQSRRVEHRERRSTQIQEERTHRDRAGRMRTMEDQRRREYPVRGQHYEGNQDQLYDDDERVLEWIEDVERTERQRRYDLNRSRHQGRHEGRGHIEDHRQPIPNRRLDSHGHSMESGRPYYHRYDDDRRMLDNRQTDRWERGHCHRHGEHSRY</sequence>
<comment type="caution">
    <text evidence="2">The sequence shown here is derived from an EMBL/GenBank/DDBJ whole genome shotgun (WGS) entry which is preliminary data.</text>
</comment>
<feature type="region of interest" description="Disordered" evidence="1">
    <location>
        <begin position="1"/>
        <end position="48"/>
    </location>
</feature>
<accession>A0A553IEZ3</accession>
<dbReference type="EMBL" id="VFLP01000001">
    <property type="protein sequence ID" value="TRX98750.1"/>
    <property type="molecule type" value="Genomic_DNA"/>
</dbReference>
<keyword evidence="3" id="KW-1185">Reference proteome</keyword>
<name>A0A553IEZ3_9PEZI</name>
<feature type="region of interest" description="Disordered" evidence="1">
    <location>
        <begin position="164"/>
        <end position="201"/>
    </location>
</feature>
<evidence type="ECO:0000256" key="1">
    <source>
        <dbReference type="SAM" id="MobiDB-lite"/>
    </source>
</evidence>
<dbReference type="AlphaFoldDB" id="A0A553IEZ3"/>
<evidence type="ECO:0000313" key="2">
    <source>
        <dbReference type="EMBL" id="TRX98750.1"/>
    </source>
</evidence>